<dbReference type="RefSeq" id="WP_112785237.1">
    <property type="nucleotide sequence ID" value="NZ_CP030041.1"/>
</dbReference>
<dbReference type="KEGG" id="est:DN752_17950"/>
<dbReference type="AlphaFoldDB" id="A0A2Z4ILU8"/>
<evidence type="ECO:0000313" key="1">
    <source>
        <dbReference type="EMBL" id="AWW31864.1"/>
    </source>
</evidence>
<name>A0A2Z4ILU8_9BACT</name>
<gene>
    <name evidence="1" type="ORF">DN752_17950</name>
</gene>
<keyword evidence="2" id="KW-1185">Reference proteome</keyword>
<sequence length="122" mass="14494">MEIENIIYETTRGIHSVDDKLRIATIFIFCWKLNNKKFAELLYTANHTKFINNLNNEYSNYQVDFTIKLTDKNIKDCFYKTLEKIKHKYDKDGFYKALFEGDEFAVVIDQIVNYNIQTTGNL</sequence>
<evidence type="ECO:0000313" key="2">
    <source>
        <dbReference type="Proteomes" id="UP000248688"/>
    </source>
</evidence>
<proteinExistence type="predicted"/>
<dbReference type="Proteomes" id="UP000248688">
    <property type="component" value="Chromosome"/>
</dbReference>
<dbReference type="EMBL" id="CP030041">
    <property type="protein sequence ID" value="AWW31864.1"/>
    <property type="molecule type" value="Genomic_DNA"/>
</dbReference>
<dbReference type="OrthoDB" id="9845045at2"/>
<accession>A0A2Z4ILU8</accession>
<protein>
    <submittedName>
        <fullName evidence="1">Uncharacterized protein</fullName>
    </submittedName>
</protein>
<reference evidence="1 2" key="1">
    <citation type="submission" date="2018-06" db="EMBL/GenBank/DDBJ databases">
        <title>Echinicola strongylocentroti sp. nov., isolated from a sea urchin Strongylocentrotus intermedius.</title>
        <authorList>
            <person name="Bae S.S."/>
        </authorList>
    </citation>
    <scope>NUCLEOTIDE SEQUENCE [LARGE SCALE GENOMIC DNA]</scope>
    <source>
        <strain evidence="1 2">MEBiC08714</strain>
    </source>
</reference>
<organism evidence="1 2">
    <name type="scientific">Echinicola strongylocentroti</name>
    <dbReference type="NCBI Taxonomy" id="1795355"/>
    <lineage>
        <taxon>Bacteria</taxon>
        <taxon>Pseudomonadati</taxon>
        <taxon>Bacteroidota</taxon>
        <taxon>Cytophagia</taxon>
        <taxon>Cytophagales</taxon>
        <taxon>Cyclobacteriaceae</taxon>
        <taxon>Echinicola</taxon>
    </lineage>
</organism>